<reference evidence="3 4" key="1">
    <citation type="submission" date="2016-10" db="EMBL/GenBank/DDBJ databases">
        <authorList>
            <person name="de Groot N.N."/>
        </authorList>
    </citation>
    <scope>NUCLEOTIDE SEQUENCE [LARGE SCALE GENOMIC DNA]</scope>
    <source>
        <strain evidence="3 4">CGMCC 4.3510</strain>
    </source>
</reference>
<proteinExistence type="predicted"/>
<dbReference type="InterPro" id="IPR007627">
    <property type="entry name" value="RNA_pol_sigma70_r2"/>
</dbReference>
<protein>
    <submittedName>
        <fullName evidence="3">RNA polymerase sigma-70 factor, ECF subfamily</fullName>
    </submittedName>
</protein>
<dbReference type="InterPro" id="IPR013325">
    <property type="entry name" value="RNA_pol_sigma_r2"/>
</dbReference>
<organism evidence="3 4">
    <name type="scientific">Actinacidiphila alni</name>
    <dbReference type="NCBI Taxonomy" id="380248"/>
    <lineage>
        <taxon>Bacteria</taxon>
        <taxon>Bacillati</taxon>
        <taxon>Actinomycetota</taxon>
        <taxon>Actinomycetes</taxon>
        <taxon>Kitasatosporales</taxon>
        <taxon>Streptomycetaceae</taxon>
        <taxon>Actinacidiphila</taxon>
    </lineage>
</organism>
<dbReference type="RefSeq" id="WP_093713413.1">
    <property type="nucleotide sequence ID" value="NZ_FONG01000006.1"/>
</dbReference>
<dbReference type="Pfam" id="PF04542">
    <property type="entry name" value="Sigma70_r2"/>
    <property type="match status" value="1"/>
</dbReference>
<dbReference type="Gene3D" id="1.10.1740.10">
    <property type="match status" value="1"/>
</dbReference>
<dbReference type="Proteomes" id="UP000199323">
    <property type="component" value="Unassembled WGS sequence"/>
</dbReference>
<keyword evidence="4" id="KW-1185">Reference proteome</keyword>
<dbReference type="STRING" id="380248.SAMN05216251_1065"/>
<dbReference type="AlphaFoldDB" id="A0A1I2E3H4"/>
<gene>
    <name evidence="3" type="ORF">SAMN05216251_1065</name>
</gene>
<evidence type="ECO:0000256" key="1">
    <source>
        <dbReference type="SAM" id="MobiDB-lite"/>
    </source>
</evidence>
<dbReference type="GO" id="GO:0006352">
    <property type="term" value="P:DNA-templated transcription initiation"/>
    <property type="evidence" value="ECO:0007669"/>
    <property type="project" value="InterPro"/>
</dbReference>
<feature type="domain" description="RNA polymerase sigma-70 region 2" evidence="2">
    <location>
        <begin position="12"/>
        <end position="68"/>
    </location>
</feature>
<dbReference type="EMBL" id="FONG01000006">
    <property type="protein sequence ID" value="SFE87203.1"/>
    <property type="molecule type" value="Genomic_DNA"/>
</dbReference>
<feature type="region of interest" description="Disordered" evidence="1">
    <location>
        <begin position="74"/>
        <end position="93"/>
    </location>
</feature>
<dbReference type="SUPFAM" id="SSF88946">
    <property type="entry name" value="Sigma2 domain of RNA polymerase sigma factors"/>
    <property type="match status" value="1"/>
</dbReference>
<dbReference type="OrthoDB" id="9811152at2"/>
<sequence>MTPEEREAGLRTEHFDMLVAFALGQGHDRAQAEDVAHETLLRAWLHLGRIEPGSATVRAYLLTIARNLLAVRTTGSPVEPQDLTPGRRASGRP</sequence>
<evidence type="ECO:0000313" key="3">
    <source>
        <dbReference type="EMBL" id="SFE87203.1"/>
    </source>
</evidence>
<name>A0A1I2E3H4_9ACTN</name>
<evidence type="ECO:0000313" key="4">
    <source>
        <dbReference type="Proteomes" id="UP000199323"/>
    </source>
</evidence>
<dbReference type="GO" id="GO:0003700">
    <property type="term" value="F:DNA-binding transcription factor activity"/>
    <property type="evidence" value="ECO:0007669"/>
    <property type="project" value="InterPro"/>
</dbReference>
<evidence type="ECO:0000259" key="2">
    <source>
        <dbReference type="Pfam" id="PF04542"/>
    </source>
</evidence>
<accession>A0A1I2E3H4</accession>